<keyword evidence="1" id="KW-1133">Transmembrane helix</keyword>
<feature type="transmembrane region" description="Helical" evidence="1">
    <location>
        <begin position="12"/>
        <end position="32"/>
    </location>
</feature>
<gene>
    <name evidence="2" type="ORF">RCZ15_03720</name>
    <name evidence="3" type="ORF">RCZ16_08640</name>
</gene>
<evidence type="ECO:0000313" key="4">
    <source>
        <dbReference type="Proteomes" id="UP001207736"/>
    </source>
</evidence>
<keyword evidence="1" id="KW-0472">Membrane</keyword>
<dbReference type="Proteomes" id="UP001208692">
    <property type="component" value="Unassembled WGS sequence"/>
</dbReference>
<organism evidence="2 4">
    <name type="scientific">Capnocytophaga catalasegens</name>
    <dbReference type="NCBI Taxonomy" id="1004260"/>
    <lineage>
        <taxon>Bacteria</taxon>
        <taxon>Pseudomonadati</taxon>
        <taxon>Bacteroidota</taxon>
        <taxon>Flavobacteriia</taxon>
        <taxon>Flavobacteriales</taxon>
        <taxon>Flavobacteriaceae</taxon>
        <taxon>Capnocytophaga</taxon>
    </lineage>
</organism>
<evidence type="ECO:0000313" key="3">
    <source>
        <dbReference type="EMBL" id="GJM52547.1"/>
    </source>
</evidence>
<proteinExistence type="predicted"/>
<evidence type="ECO:0000313" key="5">
    <source>
        <dbReference type="Proteomes" id="UP001208692"/>
    </source>
</evidence>
<evidence type="ECO:0000256" key="1">
    <source>
        <dbReference type="SAM" id="Phobius"/>
    </source>
</evidence>
<accession>A0AAV5AVD4</accession>
<sequence length="99" mass="11318">MKRNKKRILIDLGIGFLVGTITNTLGVLLWWLLFSKNDLETFLLIAYQEGHLGAIVSIAALLSLGAFFLFLKRSFDTRARGVLLWVFVTAFIVMYLEFF</sequence>
<dbReference type="EMBL" id="BQKB01000013">
    <property type="protein sequence ID" value="GJM52547.1"/>
    <property type="molecule type" value="Genomic_DNA"/>
</dbReference>
<dbReference type="EMBL" id="BQKA01000006">
    <property type="protein sequence ID" value="GJM49397.1"/>
    <property type="molecule type" value="Genomic_DNA"/>
</dbReference>
<dbReference type="AlphaFoldDB" id="A0AAV5AVD4"/>
<dbReference type="RefSeq" id="WP_264845989.1">
    <property type="nucleotide sequence ID" value="NZ_BPMA01000016.1"/>
</dbReference>
<evidence type="ECO:0008006" key="6">
    <source>
        <dbReference type="Google" id="ProtNLM"/>
    </source>
</evidence>
<comment type="caution">
    <text evidence="2">The sequence shown here is derived from an EMBL/GenBank/DDBJ whole genome shotgun (WGS) entry which is preliminary data.</text>
</comment>
<feature type="transmembrane region" description="Helical" evidence="1">
    <location>
        <begin position="52"/>
        <end position="70"/>
    </location>
</feature>
<dbReference type="Proteomes" id="UP001207736">
    <property type="component" value="Unassembled WGS sequence"/>
</dbReference>
<evidence type="ECO:0000313" key="2">
    <source>
        <dbReference type="EMBL" id="GJM49397.1"/>
    </source>
</evidence>
<protein>
    <recommendedName>
        <fullName evidence="6">Major facilitator superfamily (MFS) profile domain-containing protein</fullName>
    </recommendedName>
</protein>
<keyword evidence="1" id="KW-0812">Transmembrane</keyword>
<name>A0AAV5AVD4_9FLAO</name>
<reference evidence="2 5" key="1">
    <citation type="submission" date="2021-11" db="EMBL/GenBank/DDBJ databases">
        <title>Draft genome sequence of Capnocytophaga sp. strain KC07075 isolated from cat oral cavity.</title>
        <authorList>
            <person name="Suzuki M."/>
            <person name="Imaoka K."/>
            <person name="Kimura M."/>
            <person name="Morikawa S."/>
            <person name="Maeda K."/>
        </authorList>
    </citation>
    <scope>NUCLEOTIDE SEQUENCE</scope>
    <source>
        <strain evidence="2">KC07075</strain>
        <strain evidence="3 5">KC07079</strain>
    </source>
</reference>
<keyword evidence="5" id="KW-1185">Reference proteome</keyword>
<feature type="transmembrane region" description="Helical" evidence="1">
    <location>
        <begin position="82"/>
        <end position="98"/>
    </location>
</feature>